<proteinExistence type="predicted"/>
<name>A0ABZ0P2R7_CERBT</name>
<dbReference type="RefSeq" id="XP_065459396.1">
    <property type="nucleotide sequence ID" value="XM_065603324.1"/>
</dbReference>
<evidence type="ECO:0000313" key="2">
    <source>
        <dbReference type="Proteomes" id="UP001302367"/>
    </source>
</evidence>
<evidence type="ECO:0000313" key="1">
    <source>
        <dbReference type="EMBL" id="WPB06132.1"/>
    </source>
</evidence>
<organism evidence="1 2">
    <name type="scientific">Cercospora beticola</name>
    <name type="common">Sugarbeet leaf spot fungus</name>
    <dbReference type="NCBI Taxonomy" id="122368"/>
    <lineage>
        <taxon>Eukaryota</taxon>
        <taxon>Fungi</taxon>
        <taxon>Dikarya</taxon>
        <taxon>Ascomycota</taxon>
        <taxon>Pezizomycotina</taxon>
        <taxon>Dothideomycetes</taxon>
        <taxon>Dothideomycetidae</taxon>
        <taxon>Mycosphaerellales</taxon>
        <taxon>Mycosphaerellaceae</taxon>
        <taxon>Cercospora</taxon>
    </lineage>
</organism>
<dbReference type="GeneID" id="90644682"/>
<gene>
    <name evidence="1" type="ORF">RHO25_010789</name>
</gene>
<sequence length="89" mass="9774">MVFLSEQREHHQHHRRCSVLLQKIAGEQRTWPACPNLQGAAIGRHGTRDEGGGGGKSELAAGNGIIRLGLSWKQQQKYEPAHQPSCPSP</sequence>
<dbReference type="Proteomes" id="UP001302367">
    <property type="component" value="Chromosome 7"/>
</dbReference>
<dbReference type="EMBL" id="CP134190">
    <property type="protein sequence ID" value="WPB06132.1"/>
    <property type="molecule type" value="Genomic_DNA"/>
</dbReference>
<reference evidence="1 2" key="1">
    <citation type="submission" date="2023-09" db="EMBL/GenBank/DDBJ databases">
        <title>Complete-Gapless Cercospora beticola genome.</title>
        <authorList>
            <person name="Wyatt N.A."/>
            <person name="Spanner R.E."/>
            <person name="Bolton M.D."/>
        </authorList>
    </citation>
    <scope>NUCLEOTIDE SEQUENCE [LARGE SCALE GENOMIC DNA]</scope>
    <source>
        <strain evidence="1">Cb09-40</strain>
    </source>
</reference>
<keyword evidence="2" id="KW-1185">Reference proteome</keyword>
<accession>A0ABZ0P2R7</accession>
<protein>
    <submittedName>
        <fullName evidence="1">Uncharacterized protein</fullName>
    </submittedName>
</protein>